<evidence type="ECO:0000313" key="5">
    <source>
        <dbReference type="EMBL" id="EPE07685.1"/>
    </source>
</evidence>
<dbReference type="PROSITE" id="PS50222">
    <property type="entry name" value="EF_HAND_2"/>
    <property type="match status" value="1"/>
</dbReference>
<evidence type="ECO:0000313" key="6">
    <source>
        <dbReference type="Proteomes" id="UP000016923"/>
    </source>
</evidence>
<reference evidence="5 6" key="1">
    <citation type="journal article" date="2013" name="BMC Genomics">
        <title>The genome and transcriptome of the pine saprophyte Ophiostoma piceae, and a comparison with the bark beetle-associated pine pathogen Grosmannia clavigera.</title>
        <authorList>
            <person name="Haridas S."/>
            <person name="Wang Y."/>
            <person name="Lim L."/>
            <person name="Massoumi Alamouti S."/>
            <person name="Jackman S."/>
            <person name="Docking R."/>
            <person name="Robertson G."/>
            <person name="Birol I."/>
            <person name="Bohlmann J."/>
            <person name="Breuil C."/>
        </authorList>
    </citation>
    <scope>NUCLEOTIDE SEQUENCE [LARGE SCALE GENOMIC DNA]</scope>
    <source>
        <strain evidence="5 6">UAMH 11346</strain>
    </source>
</reference>
<sequence length="229" mass="25709">MQLKRAAAVAGLLATAWAHGDHAASKKPDVDENASWITKHMAGAGGDACTTQLGMREADKPGEHHISDFDGDSFFTLHDFDGDGFWSAAEIERTYGLLDASNDDLPADKRSKVAPAVLAIFDSNRDGRISRGEWRLVYGEDGKTLPDLGTGPGHHGDDEYEYEIHHWEKYHDENTKLEDLTHPEDIAHFKYHEEQEEREQADEKARLAREQMALVWDNVPVMFRKAKAL</sequence>
<feature type="domain" description="EF-hand" evidence="4">
    <location>
        <begin position="109"/>
        <end position="144"/>
    </location>
</feature>
<dbReference type="GO" id="GO:0005793">
    <property type="term" value="C:endoplasmic reticulum-Golgi intermediate compartment"/>
    <property type="evidence" value="ECO:0007669"/>
    <property type="project" value="TreeGrafter"/>
</dbReference>
<dbReference type="OMA" id="ADWMTKH"/>
<dbReference type="VEuPathDB" id="FungiDB:F503_00407"/>
<name>S3D322_OPHP1</name>
<keyword evidence="2" id="KW-0106">Calcium</keyword>
<feature type="chain" id="PRO_5004507737" evidence="3">
    <location>
        <begin position="19"/>
        <end position="229"/>
    </location>
</feature>
<dbReference type="PROSITE" id="PS00018">
    <property type="entry name" value="EF_HAND_1"/>
    <property type="match status" value="1"/>
</dbReference>
<dbReference type="PANTHER" id="PTHR19237:SF20">
    <property type="entry name" value="NUCLEOBINDIN 1"/>
    <property type="match status" value="1"/>
</dbReference>
<evidence type="ECO:0000256" key="3">
    <source>
        <dbReference type="SAM" id="SignalP"/>
    </source>
</evidence>
<dbReference type="Gene3D" id="1.10.238.10">
    <property type="entry name" value="EF-hand"/>
    <property type="match status" value="1"/>
</dbReference>
<dbReference type="InterPro" id="IPR011992">
    <property type="entry name" value="EF-hand-dom_pair"/>
</dbReference>
<proteinExistence type="predicted"/>
<dbReference type="InterPro" id="IPR018247">
    <property type="entry name" value="EF_Hand_1_Ca_BS"/>
</dbReference>
<dbReference type="OrthoDB" id="289247at2759"/>
<protein>
    <submittedName>
        <fullName evidence="5">Secretory pathway protein</fullName>
    </submittedName>
</protein>
<dbReference type="InterPro" id="IPR002048">
    <property type="entry name" value="EF_hand_dom"/>
</dbReference>
<dbReference type="PANTHER" id="PTHR19237">
    <property type="entry name" value="NUCLEOBINDIN"/>
    <property type="match status" value="1"/>
</dbReference>
<evidence type="ECO:0000256" key="2">
    <source>
        <dbReference type="ARBA" id="ARBA00022837"/>
    </source>
</evidence>
<feature type="signal peptide" evidence="3">
    <location>
        <begin position="1"/>
        <end position="18"/>
    </location>
</feature>
<evidence type="ECO:0000259" key="4">
    <source>
        <dbReference type="PROSITE" id="PS50222"/>
    </source>
</evidence>
<dbReference type="GO" id="GO:0005509">
    <property type="term" value="F:calcium ion binding"/>
    <property type="evidence" value="ECO:0007669"/>
    <property type="project" value="InterPro"/>
</dbReference>
<keyword evidence="6" id="KW-1185">Reference proteome</keyword>
<dbReference type="Proteomes" id="UP000016923">
    <property type="component" value="Unassembled WGS sequence"/>
</dbReference>
<organism evidence="5 6">
    <name type="scientific">Ophiostoma piceae (strain UAMH 11346)</name>
    <name type="common">Sap stain fungus</name>
    <dbReference type="NCBI Taxonomy" id="1262450"/>
    <lineage>
        <taxon>Eukaryota</taxon>
        <taxon>Fungi</taxon>
        <taxon>Dikarya</taxon>
        <taxon>Ascomycota</taxon>
        <taxon>Pezizomycotina</taxon>
        <taxon>Sordariomycetes</taxon>
        <taxon>Sordariomycetidae</taxon>
        <taxon>Ophiostomatales</taxon>
        <taxon>Ophiostomataceae</taxon>
        <taxon>Ophiostoma</taxon>
    </lineage>
</organism>
<dbReference type="eggNOG" id="ENOG502QRFY">
    <property type="taxonomic scope" value="Eukaryota"/>
</dbReference>
<dbReference type="AlphaFoldDB" id="S3D322"/>
<keyword evidence="1 3" id="KW-0732">Signal</keyword>
<dbReference type="SUPFAM" id="SSF47473">
    <property type="entry name" value="EF-hand"/>
    <property type="match status" value="1"/>
</dbReference>
<dbReference type="InterPro" id="IPR040250">
    <property type="entry name" value="Nucleobindin"/>
</dbReference>
<dbReference type="HOGENOM" id="CLU_096561_0_0_1"/>
<accession>S3D322</accession>
<evidence type="ECO:0000256" key="1">
    <source>
        <dbReference type="ARBA" id="ARBA00022729"/>
    </source>
</evidence>
<gene>
    <name evidence="5" type="ORF">F503_00407</name>
</gene>
<dbReference type="EMBL" id="KE148150">
    <property type="protein sequence ID" value="EPE07685.1"/>
    <property type="molecule type" value="Genomic_DNA"/>
</dbReference>